<feature type="non-terminal residue" evidence="2">
    <location>
        <position position="37"/>
    </location>
</feature>
<dbReference type="EMBL" id="AAOF01000041">
    <property type="protein sequence ID" value="EAR20141.1"/>
    <property type="molecule type" value="Genomic_DNA"/>
</dbReference>
<dbReference type="Proteomes" id="UP000003374">
    <property type="component" value="Unassembled WGS sequence"/>
</dbReference>
<keyword evidence="1" id="KW-0812">Transmembrane</keyword>
<keyword evidence="3" id="KW-1185">Reference proteome</keyword>
<accession>A4BVW5</accession>
<keyword evidence="1" id="KW-0472">Membrane</keyword>
<evidence type="ECO:0000313" key="3">
    <source>
        <dbReference type="Proteomes" id="UP000003374"/>
    </source>
</evidence>
<comment type="caution">
    <text evidence="2">The sequence shown here is derived from an EMBL/GenBank/DDBJ whole genome shotgun (WGS) entry which is preliminary data.</text>
</comment>
<protein>
    <submittedName>
        <fullName evidence="2">Uncharacterized protein</fullName>
    </submittedName>
</protein>
<name>A4BVW5_9GAMM</name>
<feature type="transmembrane region" description="Helical" evidence="1">
    <location>
        <begin position="6"/>
        <end position="34"/>
    </location>
</feature>
<gene>
    <name evidence="2" type="ORF">NB231_17570</name>
</gene>
<evidence type="ECO:0000256" key="1">
    <source>
        <dbReference type="SAM" id="Phobius"/>
    </source>
</evidence>
<keyword evidence="1" id="KW-1133">Transmembrane helix</keyword>
<reference evidence="2 3" key="1">
    <citation type="submission" date="2006-02" db="EMBL/GenBank/DDBJ databases">
        <authorList>
            <person name="Waterbury J."/>
            <person name="Ferriera S."/>
            <person name="Johnson J."/>
            <person name="Kravitz S."/>
            <person name="Halpern A."/>
            <person name="Remington K."/>
            <person name="Beeson K."/>
            <person name="Tran B."/>
            <person name="Rogers Y.-H."/>
            <person name="Friedman R."/>
            <person name="Venter J.C."/>
        </authorList>
    </citation>
    <scope>NUCLEOTIDE SEQUENCE [LARGE SCALE GENOMIC DNA]</scope>
    <source>
        <strain evidence="2 3">Nb-231</strain>
    </source>
</reference>
<organism evidence="2 3">
    <name type="scientific">Nitrococcus mobilis Nb-231</name>
    <dbReference type="NCBI Taxonomy" id="314278"/>
    <lineage>
        <taxon>Bacteria</taxon>
        <taxon>Pseudomonadati</taxon>
        <taxon>Pseudomonadota</taxon>
        <taxon>Gammaproteobacteria</taxon>
        <taxon>Chromatiales</taxon>
        <taxon>Ectothiorhodospiraceae</taxon>
        <taxon>Nitrococcus</taxon>
    </lineage>
</organism>
<proteinExistence type="predicted"/>
<sequence length="37" mass="3813">MDNKHLLDAVISGIALVVFVVGTIAVLYGAGLLAETK</sequence>
<dbReference type="HOGENOM" id="CLU_3352690_0_0_6"/>
<evidence type="ECO:0000313" key="2">
    <source>
        <dbReference type="EMBL" id="EAR20141.1"/>
    </source>
</evidence>
<dbReference type="AlphaFoldDB" id="A4BVW5"/>